<evidence type="ECO:0000256" key="5">
    <source>
        <dbReference type="ARBA" id="ARBA00023136"/>
    </source>
</evidence>
<feature type="transmembrane region" description="Helical" evidence="6">
    <location>
        <begin position="73"/>
        <end position="90"/>
    </location>
</feature>
<protein>
    <recommendedName>
        <fullName evidence="7">Major facilitator superfamily (MFS) profile domain-containing protein</fullName>
    </recommendedName>
</protein>
<feature type="transmembrane region" description="Helical" evidence="6">
    <location>
        <begin position="276"/>
        <end position="296"/>
    </location>
</feature>
<dbReference type="GO" id="GO:0005886">
    <property type="term" value="C:plasma membrane"/>
    <property type="evidence" value="ECO:0007669"/>
    <property type="project" value="UniProtKB-SubCell"/>
</dbReference>
<dbReference type="InterPro" id="IPR011701">
    <property type="entry name" value="MFS"/>
</dbReference>
<feature type="transmembrane region" description="Helical" evidence="6">
    <location>
        <begin position="366"/>
        <end position="387"/>
    </location>
</feature>
<feature type="transmembrane region" description="Helical" evidence="6">
    <location>
        <begin position="162"/>
        <end position="181"/>
    </location>
</feature>
<evidence type="ECO:0000313" key="9">
    <source>
        <dbReference type="Proteomes" id="UP000242175"/>
    </source>
</evidence>
<dbReference type="InterPro" id="IPR005829">
    <property type="entry name" value="Sugar_transporter_CS"/>
</dbReference>
<keyword evidence="5 6" id="KW-0472">Membrane</keyword>
<sequence length="401" mass="44981">MKESTKVIVTLYLMFLMAYFTLSITSPIVSKIALTFDITNSKAATSLSLMYLLFSLSSLLLGTASDFWGRRKVLLTSQCLSILGLLLCSISTSYPIFVMGICLLSFGSGSYSVVSRSFANHYFIDSKQLFKIYSTFSLLIMLGPMLANQFISFFSIINWRCLYVLMLALELLLLALTITNIEEKKDENNAVKFSFKQIILNINYCINKKIFLINAILVGLYTSIILGLFALLGPHIFINQFFYTVKEYSLVVFFTGILYIFGNCVSKVIKPRFNILGIKILFIIMFLFALGGLTEIHTQHSLLLALSFITFASGVLVPISTFGGMTVIKKNFGTAAAIYTASFSLISTLWSYWINQITSQNKIISLINLLWVIIISAVCLEVILYLAKLKNKNYLKIHGTS</sequence>
<reference evidence="8 9" key="1">
    <citation type="journal article" date="2016" name="Int. J. Syst. Evol. Microbiol.">
        <title>Paraphotobacterium marinum gen. nov., sp. nov., a member of the family Vibrionaceae, isolated from surface seawater.</title>
        <authorList>
            <person name="Huang Z."/>
            <person name="Dong C."/>
            <person name="Shao Z."/>
        </authorList>
    </citation>
    <scope>NUCLEOTIDE SEQUENCE [LARGE SCALE GENOMIC DNA]</scope>
    <source>
        <strain evidence="8 9">NSCS20N07D</strain>
    </source>
</reference>
<dbReference type="Proteomes" id="UP000242175">
    <property type="component" value="Chromosome small"/>
</dbReference>
<dbReference type="Gene3D" id="1.20.1720.10">
    <property type="entry name" value="Multidrug resistance protein D"/>
    <property type="match status" value="1"/>
</dbReference>
<accession>A0A220VFS9</accession>
<evidence type="ECO:0000256" key="4">
    <source>
        <dbReference type="ARBA" id="ARBA00022989"/>
    </source>
</evidence>
<feature type="transmembrane region" description="Helical" evidence="6">
    <location>
        <begin position="7"/>
        <end position="29"/>
    </location>
</feature>
<dbReference type="GO" id="GO:0022857">
    <property type="term" value="F:transmembrane transporter activity"/>
    <property type="evidence" value="ECO:0007669"/>
    <property type="project" value="InterPro"/>
</dbReference>
<keyword evidence="9" id="KW-1185">Reference proteome</keyword>
<evidence type="ECO:0000256" key="1">
    <source>
        <dbReference type="ARBA" id="ARBA00004651"/>
    </source>
</evidence>
<dbReference type="PANTHER" id="PTHR43124">
    <property type="entry name" value="PURINE EFFLUX PUMP PBUE"/>
    <property type="match status" value="1"/>
</dbReference>
<name>A0A220VFS9_9GAMM</name>
<proteinExistence type="predicted"/>
<evidence type="ECO:0000259" key="7">
    <source>
        <dbReference type="PROSITE" id="PS50850"/>
    </source>
</evidence>
<evidence type="ECO:0000256" key="6">
    <source>
        <dbReference type="SAM" id="Phobius"/>
    </source>
</evidence>
<dbReference type="InterPro" id="IPR050189">
    <property type="entry name" value="MFS_Efflux_Transporters"/>
</dbReference>
<feature type="transmembrane region" description="Helical" evidence="6">
    <location>
        <begin position="41"/>
        <end position="61"/>
    </location>
</feature>
<dbReference type="RefSeq" id="WP_089073950.1">
    <property type="nucleotide sequence ID" value="NZ_CBCSAM010000002.1"/>
</dbReference>
<dbReference type="PROSITE" id="PS50850">
    <property type="entry name" value="MFS"/>
    <property type="match status" value="1"/>
</dbReference>
<dbReference type="SUPFAM" id="SSF103473">
    <property type="entry name" value="MFS general substrate transporter"/>
    <property type="match status" value="1"/>
</dbReference>
<feature type="transmembrane region" description="Helical" evidence="6">
    <location>
        <begin position="96"/>
        <end position="114"/>
    </location>
</feature>
<organism evidence="8 9">
    <name type="scientific">Paraphotobacterium marinum</name>
    <dbReference type="NCBI Taxonomy" id="1755811"/>
    <lineage>
        <taxon>Bacteria</taxon>
        <taxon>Pseudomonadati</taxon>
        <taxon>Pseudomonadota</taxon>
        <taxon>Gammaproteobacteria</taxon>
        <taxon>Vibrionales</taxon>
        <taxon>Vibrionaceae</taxon>
        <taxon>Paraphotobacterium</taxon>
    </lineage>
</organism>
<dbReference type="KEGG" id="pmai:CF386_08210"/>
<dbReference type="InterPro" id="IPR036259">
    <property type="entry name" value="MFS_trans_sf"/>
</dbReference>
<feature type="transmembrane region" description="Helical" evidence="6">
    <location>
        <begin position="336"/>
        <end position="354"/>
    </location>
</feature>
<feature type="transmembrane region" description="Helical" evidence="6">
    <location>
        <begin position="211"/>
        <end position="238"/>
    </location>
</feature>
<evidence type="ECO:0000313" key="8">
    <source>
        <dbReference type="EMBL" id="ASK79042.1"/>
    </source>
</evidence>
<feature type="transmembrane region" description="Helical" evidence="6">
    <location>
        <begin position="135"/>
        <end position="156"/>
    </location>
</feature>
<dbReference type="AlphaFoldDB" id="A0A220VFS9"/>
<keyword evidence="2" id="KW-1003">Cell membrane</keyword>
<feature type="domain" description="Major facilitator superfamily (MFS) profile" evidence="7">
    <location>
        <begin position="7"/>
        <end position="394"/>
    </location>
</feature>
<keyword evidence="3 6" id="KW-0812">Transmembrane</keyword>
<keyword evidence="4 6" id="KW-1133">Transmembrane helix</keyword>
<dbReference type="OrthoDB" id="5605593at2"/>
<dbReference type="EMBL" id="CP022356">
    <property type="protein sequence ID" value="ASK79042.1"/>
    <property type="molecule type" value="Genomic_DNA"/>
</dbReference>
<gene>
    <name evidence="8" type="ORF">CF386_08210</name>
</gene>
<feature type="transmembrane region" description="Helical" evidence="6">
    <location>
        <begin position="302"/>
        <end position="324"/>
    </location>
</feature>
<feature type="transmembrane region" description="Helical" evidence="6">
    <location>
        <begin position="250"/>
        <end position="269"/>
    </location>
</feature>
<comment type="subcellular location">
    <subcellularLocation>
        <location evidence="1">Cell membrane</location>
        <topology evidence="1">Multi-pass membrane protein</topology>
    </subcellularLocation>
</comment>
<dbReference type="PROSITE" id="PS00216">
    <property type="entry name" value="SUGAR_TRANSPORT_1"/>
    <property type="match status" value="1"/>
</dbReference>
<dbReference type="Pfam" id="PF07690">
    <property type="entry name" value="MFS_1"/>
    <property type="match status" value="1"/>
</dbReference>
<dbReference type="PANTHER" id="PTHR43124:SF3">
    <property type="entry name" value="CHLORAMPHENICOL EFFLUX PUMP RV0191"/>
    <property type="match status" value="1"/>
</dbReference>
<evidence type="ECO:0000256" key="3">
    <source>
        <dbReference type="ARBA" id="ARBA00022692"/>
    </source>
</evidence>
<evidence type="ECO:0000256" key="2">
    <source>
        <dbReference type="ARBA" id="ARBA00022475"/>
    </source>
</evidence>
<dbReference type="InterPro" id="IPR020846">
    <property type="entry name" value="MFS_dom"/>
</dbReference>